<evidence type="ECO:0000313" key="12">
    <source>
        <dbReference type="Proteomes" id="UP000009131"/>
    </source>
</evidence>
<reference evidence="11 12" key="1">
    <citation type="journal article" date="2011" name="J. Gen. Appl. Microbiol.">
        <title>Draft genome sequencing of the enigmatic basidiomycete Mixia osmundae.</title>
        <authorList>
            <person name="Nishida H."/>
            <person name="Nagatsuka Y."/>
            <person name="Sugiyama J."/>
        </authorList>
    </citation>
    <scope>NUCLEOTIDE SEQUENCE [LARGE SCALE GENOMIC DNA]</scope>
    <source>
        <strain evidence="12">CBS 9802 / IAM 14324 / JCM 22182 / KY 12970</strain>
    </source>
</reference>
<keyword evidence="12" id="KW-1185">Reference proteome</keyword>
<accession>G7E4D1</accession>
<dbReference type="SMART" id="SM00175">
    <property type="entry name" value="RAB"/>
    <property type="match status" value="1"/>
</dbReference>
<dbReference type="InterPro" id="IPR003578">
    <property type="entry name" value="Small_GTPase_Rho"/>
</dbReference>
<keyword evidence="8" id="KW-0449">Lipoprotein</keyword>
<comment type="caution">
    <text evidence="11">The sequence shown here is derived from an EMBL/GenBank/DDBJ whole genome shotgun (WGS) entry which is preliminary data.</text>
</comment>
<dbReference type="SUPFAM" id="SSF52540">
    <property type="entry name" value="P-loop containing nucleoside triphosphate hydrolases"/>
    <property type="match status" value="1"/>
</dbReference>
<dbReference type="EMBL" id="BABT02000134">
    <property type="protein sequence ID" value="GAA97691.1"/>
    <property type="molecule type" value="Genomic_DNA"/>
</dbReference>
<evidence type="ECO:0000256" key="5">
    <source>
        <dbReference type="ARBA" id="ARBA00022741"/>
    </source>
</evidence>
<evidence type="ECO:0000256" key="4">
    <source>
        <dbReference type="ARBA" id="ARBA00022481"/>
    </source>
</evidence>
<reference evidence="11 12" key="2">
    <citation type="journal article" date="2012" name="Open Biol.">
        <title>Characteristics of nucleosomes and linker DNA regions on the genome of the basidiomycete Mixia osmundae revealed by mono- and dinucleosome mapping.</title>
        <authorList>
            <person name="Nishida H."/>
            <person name="Kondo S."/>
            <person name="Matsumoto T."/>
            <person name="Suzuki Y."/>
            <person name="Yoshikawa H."/>
            <person name="Taylor T.D."/>
            <person name="Sugiyama J."/>
        </authorList>
    </citation>
    <scope>NUCLEOTIDE SEQUENCE [LARGE SCALE GENOMIC DNA]</scope>
    <source>
        <strain evidence="12">CBS 9802 / IAM 14324 / JCM 22182 / KY 12970</strain>
    </source>
</reference>
<feature type="compositionally biased region" description="Basic and acidic residues" evidence="10">
    <location>
        <begin position="181"/>
        <end position="213"/>
    </location>
</feature>
<dbReference type="PRINTS" id="PR00449">
    <property type="entry name" value="RASTRNSFRMNG"/>
</dbReference>
<dbReference type="eggNOG" id="KOG0393">
    <property type="taxonomic scope" value="Eukaryota"/>
</dbReference>
<dbReference type="FunFam" id="3.40.50.300:FF:000983">
    <property type="entry name" value="Rho family GTPase"/>
    <property type="match status" value="1"/>
</dbReference>
<keyword evidence="5" id="KW-0547">Nucleotide-binding</keyword>
<dbReference type="GO" id="GO:0005886">
    <property type="term" value="C:plasma membrane"/>
    <property type="evidence" value="ECO:0007669"/>
    <property type="project" value="UniProtKB-SubCell"/>
</dbReference>
<dbReference type="InterPro" id="IPR027417">
    <property type="entry name" value="P-loop_NTPase"/>
</dbReference>
<evidence type="ECO:0000256" key="3">
    <source>
        <dbReference type="ARBA" id="ARBA00022475"/>
    </source>
</evidence>
<feature type="compositionally biased region" description="Basic and acidic residues" evidence="10">
    <location>
        <begin position="129"/>
        <end position="139"/>
    </location>
</feature>
<keyword evidence="7" id="KW-0472">Membrane</keyword>
<evidence type="ECO:0000313" key="11">
    <source>
        <dbReference type="EMBL" id="GAA97691.1"/>
    </source>
</evidence>
<dbReference type="GO" id="GO:0007264">
    <property type="term" value="P:small GTPase-mediated signal transduction"/>
    <property type="evidence" value="ECO:0007669"/>
    <property type="project" value="InterPro"/>
</dbReference>
<dbReference type="RefSeq" id="XP_014564849.1">
    <property type="nucleotide sequence ID" value="XM_014709363.1"/>
</dbReference>
<dbReference type="Gene3D" id="3.40.50.300">
    <property type="entry name" value="P-loop containing nucleotide triphosphate hydrolases"/>
    <property type="match status" value="1"/>
</dbReference>
<dbReference type="NCBIfam" id="TIGR00231">
    <property type="entry name" value="small_GTP"/>
    <property type="match status" value="1"/>
</dbReference>
<dbReference type="OrthoDB" id="8830751at2759"/>
<dbReference type="OMA" id="ECSARND"/>
<organism evidence="11 12">
    <name type="scientific">Mixia osmundae (strain CBS 9802 / IAM 14324 / JCM 22182 / KY 12970)</name>
    <dbReference type="NCBI Taxonomy" id="764103"/>
    <lineage>
        <taxon>Eukaryota</taxon>
        <taxon>Fungi</taxon>
        <taxon>Dikarya</taxon>
        <taxon>Basidiomycota</taxon>
        <taxon>Pucciniomycotina</taxon>
        <taxon>Mixiomycetes</taxon>
        <taxon>Mixiales</taxon>
        <taxon>Mixiaceae</taxon>
        <taxon>Mixia</taxon>
    </lineage>
</organism>
<protein>
    <submittedName>
        <fullName evidence="11">Uncharacterized protein</fullName>
    </submittedName>
</protein>
<gene>
    <name evidence="11" type="primary">Mo04369</name>
    <name evidence="11" type="ORF">E5Q_04369</name>
</gene>
<keyword evidence="6" id="KW-0342">GTP-binding</keyword>
<dbReference type="GO" id="GO:0005525">
    <property type="term" value="F:GTP binding"/>
    <property type="evidence" value="ECO:0007669"/>
    <property type="project" value="UniProtKB-KW"/>
</dbReference>
<evidence type="ECO:0000256" key="8">
    <source>
        <dbReference type="ARBA" id="ARBA00023288"/>
    </source>
</evidence>
<evidence type="ECO:0000256" key="1">
    <source>
        <dbReference type="ARBA" id="ARBA00004342"/>
    </source>
</evidence>
<feature type="compositionally biased region" description="Basic and acidic residues" evidence="10">
    <location>
        <begin position="245"/>
        <end position="272"/>
    </location>
</feature>
<proteinExistence type="inferred from homology"/>
<dbReference type="HOGENOM" id="CLU_552179_0_0_1"/>
<dbReference type="Pfam" id="PF00071">
    <property type="entry name" value="Ras"/>
    <property type="match status" value="1"/>
</dbReference>
<dbReference type="SMART" id="SM00174">
    <property type="entry name" value="RHO"/>
    <property type="match status" value="1"/>
</dbReference>
<dbReference type="GO" id="GO:0003924">
    <property type="term" value="F:GTPase activity"/>
    <property type="evidence" value="ECO:0007669"/>
    <property type="project" value="InterPro"/>
</dbReference>
<dbReference type="Proteomes" id="UP000009131">
    <property type="component" value="Unassembled WGS sequence"/>
</dbReference>
<dbReference type="PANTHER" id="PTHR24072">
    <property type="entry name" value="RHO FAMILY GTPASE"/>
    <property type="match status" value="1"/>
</dbReference>
<evidence type="ECO:0000256" key="6">
    <source>
        <dbReference type="ARBA" id="ARBA00023134"/>
    </source>
</evidence>
<evidence type="ECO:0000256" key="2">
    <source>
        <dbReference type="ARBA" id="ARBA00010142"/>
    </source>
</evidence>
<keyword evidence="3" id="KW-1003">Cell membrane</keyword>
<evidence type="ECO:0000256" key="7">
    <source>
        <dbReference type="ARBA" id="ARBA00023136"/>
    </source>
</evidence>
<evidence type="ECO:0000256" key="10">
    <source>
        <dbReference type="SAM" id="MobiDB-lite"/>
    </source>
</evidence>
<comment type="similarity">
    <text evidence="2">Belongs to the small GTPase superfamily. Rho family.</text>
</comment>
<dbReference type="PROSITE" id="PS51420">
    <property type="entry name" value="RHO"/>
    <property type="match status" value="1"/>
</dbReference>
<comment type="subcellular location">
    <subcellularLocation>
        <location evidence="1">Cell membrane</location>
        <topology evidence="1">Lipid-anchor</topology>
        <orientation evidence="1">Cytoplasmic side</orientation>
    </subcellularLocation>
</comment>
<dbReference type="STRING" id="764103.G7E4D1"/>
<name>G7E4D1_MIXOS</name>
<sequence>MASYDYLGAYFNDSPALDGGASTFSRSIGPSTNRYLAESTNLTHSRREEPVIHKVQQSEPRRSAYYGSHVRPPSSIIADVHESGVLGQTIGPAVPFKDVSNKQSRDQLTVQISKPERCSRRIVTPTQQEQRERRERLRPQLEQNHFVAPLSTSREPGRDSAPGRVQAMQPLQSERFSQAAKEAESDHRHAAQRERIHERPPPQQVERKQRPYSEHLPLPSDRLAERRQSAPDWPQATLQAPPLEEDTRRRSHDGRSRERRRDPEAVRPKEQVRPQPASQPIVQSRQELVRPPLSSIVMSRKVVVVGDGACGKTCLLIVYTENRFPEAYVPTIFENYATFVPDPSSSADSERLIELMLWDTAGQEEYDRLRPLSYPEASIILVCFAVDYPASLANIEDKWSPEVSHFCPDVPLIIVANKIDLRKDSQTIAMLKAQGTAPITTEQGIAVAKRLGARYAECSARTGQGVREVFDLALREAIKTRSWAGKRRRKCGIL</sequence>
<dbReference type="SMART" id="SM00173">
    <property type="entry name" value="RAS"/>
    <property type="match status" value="1"/>
</dbReference>
<dbReference type="InterPro" id="IPR005225">
    <property type="entry name" value="Small_GTP-bd"/>
</dbReference>
<feature type="region of interest" description="Disordered" evidence="10">
    <location>
        <begin position="119"/>
        <end position="286"/>
    </location>
</feature>
<dbReference type="InterPro" id="IPR001806">
    <property type="entry name" value="Small_GTPase"/>
</dbReference>
<evidence type="ECO:0000256" key="9">
    <source>
        <dbReference type="ARBA" id="ARBA00023289"/>
    </source>
</evidence>
<dbReference type="InParanoid" id="G7E4D1"/>
<keyword evidence="4" id="KW-0488">Methylation</keyword>
<dbReference type="PROSITE" id="PS51421">
    <property type="entry name" value="RAS"/>
    <property type="match status" value="1"/>
</dbReference>
<feature type="compositionally biased region" description="Polar residues" evidence="10">
    <location>
        <begin position="276"/>
        <end position="286"/>
    </location>
</feature>
<dbReference type="CDD" id="cd04132">
    <property type="entry name" value="Rho4_like"/>
    <property type="match status" value="1"/>
</dbReference>
<dbReference type="AlphaFoldDB" id="G7E4D1"/>
<keyword evidence="9" id="KW-0636">Prenylation</keyword>
<dbReference type="PROSITE" id="PS51419">
    <property type="entry name" value="RAB"/>
    <property type="match status" value="1"/>
</dbReference>